<feature type="non-terminal residue" evidence="2">
    <location>
        <position position="135"/>
    </location>
</feature>
<organism evidence="2">
    <name type="scientific">mine drainage metagenome</name>
    <dbReference type="NCBI Taxonomy" id="410659"/>
    <lineage>
        <taxon>unclassified sequences</taxon>
        <taxon>metagenomes</taxon>
        <taxon>ecological metagenomes</taxon>
    </lineage>
</organism>
<keyword evidence="1" id="KW-0472">Membrane</keyword>
<accession>T1AFR1</accession>
<protein>
    <submittedName>
        <fullName evidence="2">Uncharacterized protein</fullName>
    </submittedName>
</protein>
<reference evidence="2" key="1">
    <citation type="submission" date="2013-08" db="EMBL/GenBank/DDBJ databases">
        <authorList>
            <person name="Mendez C."/>
            <person name="Richter M."/>
            <person name="Ferrer M."/>
            <person name="Sanchez J."/>
        </authorList>
    </citation>
    <scope>NUCLEOTIDE SEQUENCE</scope>
</reference>
<sequence>MFNPPTILLGAVLILGFAAFTTPQFDPDFWWTARIGLEILSRWVPQHNYFTFTASSHPFISQEWGSEAIDGFLYSHFGMTPVILMFAAVTWVGFFLGVMRVNHPDRSRWVLAVGAALVVISGVQIWGPSPQMFSF</sequence>
<feature type="transmembrane region" description="Helical" evidence="1">
    <location>
        <begin position="109"/>
        <end position="127"/>
    </location>
</feature>
<feature type="transmembrane region" description="Helical" evidence="1">
    <location>
        <begin position="73"/>
        <end position="97"/>
    </location>
</feature>
<dbReference type="AlphaFoldDB" id="T1AFR1"/>
<proteinExistence type="predicted"/>
<keyword evidence="1" id="KW-1133">Transmembrane helix</keyword>
<dbReference type="EMBL" id="AUZY01005365">
    <property type="protein sequence ID" value="EQD59341.1"/>
    <property type="molecule type" value="Genomic_DNA"/>
</dbReference>
<name>T1AFR1_9ZZZZ</name>
<comment type="caution">
    <text evidence="2">The sequence shown here is derived from an EMBL/GenBank/DDBJ whole genome shotgun (WGS) entry which is preliminary data.</text>
</comment>
<evidence type="ECO:0000256" key="1">
    <source>
        <dbReference type="SAM" id="Phobius"/>
    </source>
</evidence>
<gene>
    <name evidence="2" type="ORF">B1B_08248</name>
</gene>
<keyword evidence="1" id="KW-0812">Transmembrane</keyword>
<reference evidence="2" key="2">
    <citation type="journal article" date="2014" name="ISME J.">
        <title>Microbial stratification in low pH oxic and suboxic macroscopic growths along an acid mine drainage.</title>
        <authorList>
            <person name="Mendez-Garcia C."/>
            <person name="Mesa V."/>
            <person name="Sprenger R.R."/>
            <person name="Richter M."/>
            <person name="Diez M.S."/>
            <person name="Solano J."/>
            <person name="Bargiela R."/>
            <person name="Golyshina O.V."/>
            <person name="Manteca A."/>
            <person name="Ramos J.L."/>
            <person name="Gallego J.R."/>
            <person name="Llorente I."/>
            <person name="Martins Dos Santos V.A."/>
            <person name="Jensen O.N."/>
            <person name="Pelaez A.I."/>
            <person name="Sanchez J."/>
            <person name="Ferrer M."/>
        </authorList>
    </citation>
    <scope>NUCLEOTIDE SEQUENCE</scope>
</reference>
<evidence type="ECO:0000313" key="2">
    <source>
        <dbReference type="EMBL" id="EQD59341.1"/>
    </source>
</evidence>